<feature type="domain" description="DOMON" evidence="1">
    <location>
        <begin position="110"/>
        <end position="173"/>
    </location>
</feature>
<comment type="caution">
    <text evidence="2">The sequence shown here is derived from an EMBL/GenBank/DDBJ whole genome shotgun (WGS) entry which is preliminary data.</text>
</comment>
<evidence type="ECO:0000259" key="1">
    <source>
        <dbReference type="PROSITE" id="PS50836"/>
    </source>
</evidence>
<dbReference type="InterPro" id="IPR000945">
    <property type="entry name" value="DBH-like"/>
</dbReference>
<protein>
    <recommendedName>
        <fullName evidence="1">DOMON domain-containing protein</fullName>
    </recommendedName>
</protein>
<accession>A0A8J2KM75</accession>
<dbReference type="InterPro" id="IPR045266">
    <property type="entry name" value="DOH_DOMON"/>
</dbReference>
<sequence length="173" mass="19847">DRFSLKHGVPAVDKYQDWFLKSATEDNQVTRLSFYRNLFTMDTLEDYPILDENTSLVWAIGSSDDLKRHATRGDYKINLFQAREPTTTTTTTTVAPPLKENFQRTETITEGYDVTWDVDFETESVSFELRVKTTGYIGFGFSKDGNMKEADLIFGGVRDDKTSYLEDRFSQAS</sequence>
<dbReference type="InterPro" id="IPR005018">
    <property type="entry name" value="DOMON_domain"/>
</dbReference>
<dbReference type="CDD" id="cd09631">
    <property type="entry name" value="DOMON_DOH"/>
    <property type="match status" value="2"/>
</dbReference>
<proteinExistence type="predicted"/>
<dbReference type="PANTHER" id="PTHR10157">
    <property type="entry name" value="DOPAMINE BETA HYDROXYLASE RELATED"/>
    <property type="match status" value="1"/>
</dbReference>
<dbReference type="GO" id="GO:0006589">
    <property type="term" value="P:octopamine biosynthetic process"/>
    <property type="evidence" value="ECO:0007669"/>
    <property type="project" value="TreeGrafter"/>
</dbReference>
<dbReference type="GO" id="GO:0005615">
    <property type="term" value="C:extracellular space"/>
    <property type="evidence" value="ECO:0007669"/>
    <property type="project" value="TreeGrafter"/>
</dbReference>
<dbReference type="Proteomes" id="UP000708208">
    <property type="component" value="Unassembled WGS sequence"/>
</dbReference>
<evidence type="ECO:0000313" key="2">
    <source>
        <dbReference type="EMBL" id="CAG7815619.1"/>
    </source>
</evidence>
<organism evidence="2 3">
    <name type="scientific">Allacma fusca</name>
    <dbReference type="NCBI Taxonomy" id="39272"/>
    <lineage>
        <taxon>Eukaryota</taxon>
        <taxon>Metazoa</taxon>
        <taxon>Ecdysozoa</taxon>
        <taxon>Arthropoda</taxon>
        <taxon>Hexapoda</taxon>
        <taxon>Collembola</taxon>
        <taxon>Symphypleona</taxon>
        <taxon>Sminthuridae</taxon>
        <taxon>Allacma</taxon>
    </lineage>
</organism>
<dbReference type="GO" id="GO:0030667">
    <property type="term" value="C:secretory granule membrane"/>
    <property type="evidence" value="ECO:0007669"/>
    <property type="project" value="TreeGrafter"/>
</dbReference>
<dbReference type="GO" id="GO:0042420">
    <property type="term" value="P:dopamine catabolic process"/>
    <property type="evidence" value="ECO:0007669"/>
    <property type="project" value="TreeGrafter"/>
</dbReference>
<reference evidence="2" key="1">
    <citation type="submission" date="2021-06" db="EMBL/GenBank/DDBJ databases">
        <authorList>
            <person name="Hodson N. C."/>
            <person name="Mongue J. A."/>
            <person name="Jaron S. K."/>
        </authorList>
    </citation>
    <scope>NUCLEOTIDE SEQUENCE</scope>
</reference>
<gene>
    <name evidence="2" type="ORF">AFUS01_LOCUS26286</name>
</gene>
<name>A0A8J2KM75_9HEXA</name>
<dbReference type="PROSITE" id="PS50836">
    <property type="entry name" value="DOMON"/>
    <property type="match status" value="1"/>
</dbReference>
<dbReference type="GO" id="GO:0042421">
    <property type="term" value="P:norepinephrine biosynthetic process"/>
    <property type="evidence" value="ECO:0007669"/>
    <property type="project" value="TreeGrafter"/>
</dbReference>
<feature type="non-terminal residue" evidence="2">
    <location>
        <position position="1"/>
    </location>
</feature>
<keyword evidence="3" id="KW-1185">Reference proteome</keyword>
<dbReference type="AlphaFoldDB" id="A0A8J2KM75"/>
<evidence type="ECO:0000313" key="3">
    <source>
        <dbReference type="Proteomes" id="UP000708208"/>
    </source>
</evidence>
<dbReference type="OrthoDB" id="19261at2759"/>
<dbReference type="EMBL" id="CAJVCH010348697">
    <property type="protein sequence ID" value="CAG7815619.1"/>
    <property type="molecule type" value="Genomic_DNA"/>
</dbReference>
<feature type="non-terminal residue" evidence="2">
    <location>
        <position position="173"/>
    </location>
</feature>
<dbReference type="GO" id="GO:0004500">
    <property type="term" value="F:dopamine beta-monooxygenase activity"/>
    <property type="evidence" value="ECO:0007669"/>
    <property type="project" value="InterPro"/>
</dbReference>
<dbReference type="PANTHER" id="PTHR10157:SF23">
    <property type="entry name" value="MOXD1 HOMOLOG 1"/>
    <property type="match status" value="1"/>
</dbReference>
<dbReference type="Pfam" id="PF03351">
    <property type="entry name" value="DOMON"/>
    <property type="match status" value="1"/>
</dbReference>
<dbReference type="GO" id="GO:0005507">
    <property type="term" value="F:copper ion binding"/>
    <property type="evidence" value="ECO:0007669"/>
    <property type="project" value="TreeGrafter"/>
</dbReference>